<dbReference type="AlphaFoldDB" id="A0A8H4R7B4"/>
<protein>
    <recommendedName>
        <fullName evidence="6">Major facilitator superfamily (MFS) profile domain-containing protein</fullName>
    </recommendedName>
</protein>
<feature type="transmembrane region" description="Helical" evidence="5">
    <location>
        <begin position="335"/>
        <end position="362"/>
    </location>
</feature>
<dbReference type="PANTHER" id="PTHR42718:SF27">
    <property type="entry name" value="TRANSPORTER, PUTATIVE-RELATED"/>
    <property type="match status" value="1"/>
</dbReference>
<feature type="transmembrane region" description="Helical" evidence="5">
    <location>
        <begin position="67"/>
        <end position="92"/>
    </location>
</feature>
<dbReference type="InterPro" id="IPR011701">
    <property type="entry name" value="MFS"/>
</dbReference>
<evidence type="ECO:0000259" key="6">
    <source>
        <dbReference type="PROSITE" id="PS50850"/>
    </source>
</evidence>
<feature type="transmembrane region" description="Helical" evidence="5">
    <location>
        <begin position="225"/>
        <end position="245"/>
    </location>
</feature>
<dbReference type="InterPro" id="IPR020846">
    <property type="entry name" value="MFS_dom"/>
</dbReference>
<keyword evidence="4 5" id="KW-0472">Membrane</keyword>
<evidence type="ECO:0000256" key="4">
    <source>
        <dbReference type="ARBA" id="ARBA00023136"/>
    </source>
</evidence>
<proteinExistence type="predicted"/>
<dbReference type="PANTHER" id="PTHR42718">
    <property type="entry name" value="MAJOR FACILITATOR SUPERFAMILY MULTIDRUG TRANSPORTER MFSC"/>
    <property type="match status" value="1"/>
</dbReference>
<dbReference type="GO" id="GO:0022857">
    <property type="term" value="F:transmembrane transporter activity"/>
    <property type="evidence" value="ECO:0007669"/>
    <property type="project" value="InterPro"/>
</dbReference>
<feature type="transmembrane region" description="Helical" evidence="5">
    <location>
        <begin position="138"/>
        <end position="155"/>
    </location>
</feature>
<dbReference type="OrthoDB" id="440755at2759"/>
<organism evidence="7 8">
    <name type="scientific">Cudoniella acicularis</name>
    <dbReference type="NCBI Taxonomy" id="354080"/>
    <lineage>
        <taxon>Eukaryota</taxon>
        <taxon>Fungi</taxon>
        <taxon>Dikarya</taxon>
        <taxon>Ascomycota</taxon>
        <taxon>Pezizomycotina</taxon>
        <taxon>Leotiomycetes</taxon>
        <taxon>Helotiales</taxon>
        <taxon>Tricladiaceae</taxon>
        <taxon>Cudoniella</taxon>
    </lineage>
</organism>
<reference evidence="7 8" key="1">
    <citation type="submission" date="2020-03" db="EMBL/GenBank/DDBJ databases">
        <title>Draft Genome Sequence of Cudoniella acicularis.</title>
        <authorList>
            <person name="Buettner E."/>
            <person name="Kellner H."/>
        </authorList>
    </citation>
    <scope>NUCLEOTIDE SEQUENCE [LARGE SCALE GENOMIC DNA]</scope>
    <source>
        <strain evidence="7 8">DSM 108380</strain>
    </source>
</reference>
<evidence type="ECO:0000256" key="3">
    <source>
        <dbReference type="ARBA" id="ARBA00022989"/>
    </source>
</evidence>
<dbReference type="EMBL" id="JAAMPI010001508">
    <property type="protein sequence ID" value="KAF4624949.1"/>
    <property type="molecule type" value="Genomic_DNA"/>
</dbReference>
<comment type="subcellular location">
    <subcellularLocation>
        <location evidence="1">Membrane</location>
        <topology evidence="1">Multi-pass membrane protein</topology>
    </subcellularLocation>
</comment>
<keyword evidence="3 5" id="KW-1133">Transmembrane helix</keyword>
<feature type="transmembrane region" description="Helical" evidence="5">
    <location>
        <begin position="427"/>
        <end position="453"/>
    </location>
</feature>
<feature type="transmembrane region" description="Helical" evidence="5">
    <location>
        <begin position="295"/>
        <end position="314"/>
    </location>
</feature>
<keyword evidence="2 5" id="KW-0812">Transmembrane</keyword>
<gene>
    <name evidence="7" type="ORF">G7Y89_g13222</name>
</gene>
<feature type="transmembrane region" description="Helical" evidence="5">
    <location>
        <begin position="402"/>
        <end position="421"/>
    </location>
</feature>
<accession>A0A8H4R7B4</accession>
<evidence type="ECO:0000313" key="7">
    <source>
        <dbReference type="EMBL" id="KAF4624949.1"/>
    </source>
</evidence>
<dbReference type="PROSITE" id="PS50850">
    <property type="entry name" value="MFS"/>
    <property type="match status" value="1"/>
</dbReference>
<dbReference type="GO" id="GO:0016020">
    <property type="term" value="C:membrane"/>
    <property type="evidence" value="ECO:0007669"/>
    <property type="project" value="UniProtKB-SubCell"/>
</dbReference>
<name>A0A8H4R7B4_9HELO</name>
<keyword evidence="8" id="KW-1185">Reference proteome</keyword>
<feature type="transmembrane region" description="Helical" evidence="5">
    <location>
        <begin position="194"/>
        <end position="213"/>
    </location>
</feature>
<sequence length="574" mass="61393">MSELLPAIDFLPPNSNDSIPARPSISPYVPGRASTSSRAAVDAQIFSGSSIRVPLDLEDRGLKDGRIFAIIAVLTGVQFLSSLSNGFLTVGLPRMASDLSLPEHLLLWPSSVYYLTSSSCLLLAGSVADAIGTRRINLAGCLLTGGFIIACGFARTGIELVMFRAMQGIAVSLCLPTSVAIVANAAPRGRKRNIGFSCLGFVQPIGFSLGLVLEGVMLDSVGWRFSYYLGGSLSLALFAASLWALPPDAVVERSDLTNLKNQVDWVGALTASTCLAIFSYVFATLTSSASNIRRPANIALLLISVALIPVFIKWESRRERLRLPALIPNSLWKNAVFTSVCLIVLFSNAVGNSMEAFCSLFFQNVQHTTALGASLRILPSLVVGFCIQLTTGLLIHRTTPYLLILVSLLLSAGSPLLMALISAHWPYWYAAFPAQLLAPLSCDILFTIGLLAVSEEFPAHTQALAAAAQLALELRGPIHCYWTLVPARGLGIGRDWLYREVSDKQVSSEESLVGNGKCSYRLKVEVWAQAGPAALLALQVAVEHPLLGLYSTGHLRLLSRGLGGADPLAAKPES</sequence>
<comment type="caution">
    <text evidence="7">The sequence shown here is derived from an EMBL/GenBank/DDBJ whole genome shotgun (WGS) entry which is preliminary data.</text>
</comment>
<dbReference type="Gene3D" id="1.20.1250.20">
    <property type="entry name" value="MFS general substrate transporter like domains"/>
    <property type="match status" value="2"/>
</dbReference>
<feature type="transmembrane region" description="Helical" evidence="5">
    <location>
        <begin position="161"/>
        <end position="182"/>
    </location>
</feature>
<feature type="transmembrane region" description="Helical" evidence="5">
    <location>
        <begin position="374"/>
        <end position="395"/>
    </location>
</feature>
<feature type="domain" description="Major facilitator superfamily (MFS) profile" evidence="6">
    <location>
        <begin position="70"/>
        <end position="574"/>
    </location>
</feature>
<evidence type="ECO:0000256" key="1">
    <source>
        <dbReference type="ARBA" id="ARBA00004141"/>
    </source>
</evidence>
<feature type="transmembrane region" description="Helical" evidence="5">
    <location>
        <begin position="112"/>
        <end position="131"/>
    </location>
</feature>
<dbReference type="Proteomes" id="UP000566819">
    <property type="component" value="Unassembled WGS sequence"/>
</dbReference>
<evidence type="ECO:0000313" key="8">
    <source>
        <dbReference type="Proteomes" id="UP000566819"/>
    </source>
</evidence>
<dbReference type="SUPFAM" id="SSF103473">
    <property type="entry name" value="MFS general substrate transporter"/>
    <property type="match status" value="1"/>
</dbReference>
<dbReference type="Pfam" id="PF07690">
    <property type="entry name" value="MFS_1"/>
    <property type="match status" value="1"/>
</dbReference>
<evidence type="ECO:0000256" key="5">
    <source>
        <dbReference type="SAM" id="Phobius"/>
    </source>
</evidence>
<evidence type="ECO:0000256" key="2">
    <source>
        <dbReference type="ARBA" id="ARBA00022692"/>
    </source>
</evidence>
<feature type="transmembrane region" description="Helical" evidence="5">
    <location>
        <begin position="265"/>
        <end position="283"/>
    </location>
</feature>
<dbReference type="InterPro" id="IPR036259">
    <property type="entry name" value="MFS_trans_sf"/>
</dbReference>